<protein>
    <submittedName>
        <fullName evidence="1">Uncharacterized protein</fullName>
    </submittedName>
</protein>
<dbReference type="Pfam" id="PF13245">
    <property type="entry name" value="AAA_19"/>
    <property type="match status" value="1"/>
</dbReference>
<dbReference type="SUPFAM" id="SSF52540">
    <property type="entry name" value="P-loop containing nucleoside triphosphate hydrolases"/>
    <property type="match status" value="1"/>
</dbReference>
<dbReference type="GO" id="GO:0043138">
    <property type="term" value="F:3'-5' DNA helicase activity"/>
    <property type="evidence" value="ECO:0007669"/>
    <property type="project" value="TreeGrafter"/>
</dbReference>
<name>V2XPZ0_9FIRM</name>
<evidence type="ECO:0000313" key="2">
    <source>
        <dbReference type="Proteomes" id="UP000018227"/>
    </source>
</evidence>
<dbReference type="GO" id="GO:0000725">
    <property type="term" value="P:recombinational repair"/>
    <property type="evidence" value="ECO:0007669"/>
    <property type="project" value="TreeGrafter"/>
</dbReference>
<reference evidence="1 2" key="1">
    <citation type="submission" date="2013-06" db="EMBL/GenBank/DDBJ databases">
        <authorList>
            <person name="Weinstock G."/>
            <person name="Sodergren E."/>
            <person name="Clifton S."/>
            <person name="Fulton L."/>
            <person name="Fulton B."/>
            <person name="Courtney L."/>
            <person name="Fronick C."/>
            <person name="Harrison M."/>
            <person name="Strong C."/>
            <person name="Farmer C."/>
            <person name="Delahaunty K."/>
            <person name="Markovic C."/>
            <person name="Hall O."/>
            <person name="Minx P."/>
            <person name="Tomlinson C."/>
            <person name="Mitreva M."/>
            <person name="Nelson J."/>
            <person name="Hou S."/>
            <person name="Wollam A."/>
            <person name="Pepin K.H."/>
            <person name="Johnson M."/>
            <person name="Bhonagiri V."/>
            <person name="Nash W.E."/>
            <person name="Warren W."/>
            <person name="Chinwalla A."/>
            <person name="Mardis E.R."/>
            <person name="Wilson R.K."/>
        </authorList>
    </citation>
    <scope>NUCLEOTIDE SEQUENCE [LARGE SCALE GENOMIC DNA]</scope>
    <source>
        <strain evidence="1 2">ATCC 51271</strain>
    </source>
</reference>
<dbReference type="InterPro" id="IPR027417">
    <property type="entry name" value="P-loop_NTPase"/>
</dbReference>
<dbReference type="GO" id="GO:0003677">
    <property type="term" value="F:DNA binding"/>
    <property type="evidence" value="ECO:0007669"/>
    <property type="project" value="InterPro"/>
</dbReference>
<dbReference type="Gene3D" id="3.40.50.300">
    <property type="entry name" value="P-loop containing nucleotide triphosphate hydrolases"/>
    <property type="match status" value="2"/>
</dbReference>
<dbReference type="EMBL" id="ACIL03000005">
    <property type="protein sequence ID" value="ESL04234.1"/>
    <property type="molecule type" value="Genomic_DNA"/>
</dbReference>
<dbReference type="AlphaFoldDB" id="V2XPZ0"/>
<dbReference type="GO" id="GO:0005524">
    <property type="term" value="F:ATP binding"/>
    <property type="evidence" value="ECO:0007669"/>
    <property type="project" value="InterPro"/>
</dbReference>
<accession>V2XPZ0</accession>
<organism evidence="1 2">
    <name type="scientific">Catonella morbi ATCC 51271</name>
    <dbReference type="NCBI Taxonomy" id="592026"/>
    <lineage>
        <taxon>Bacteria</taxon>
        <taxon>Bacillati</taxon>
        <taxon>Bacillota</taxon>
        <taxon>Clostridia</taxon>
        <taxon>Lachnospirales</taxon>
        <taxon>Lachnospiraceae</taxon>
        <taxon>Catonella</taxon>
    </lineage>
</organism>
<dbReference type="PANTHER" id="PTHR11070:SF2">
    <property type="entry name" value="ATP-DEPENDENT DNA HELICASE SRS2"/>
    <property type="match status" value="1"/>
</dbReference>
<dbReference type="PANTHER" id="PTHR11070">
    <property type="entry name" value="UVRD / RECB / PCRA DNA HELICASE FAMILY MEMBER"/>
    <property type="match status" value="1"/>
</dbReference>
<dbReference type="RefSeq" id="WP_023353474.1">
    <property type="nucleotide sequence ID" value="NZ_KI535366.1"/>
</dbReference>
<proteinExistence type="predicted"/>
<dbReference type="Proteomes" id="UP000018227">
    <property type="component" value="Unassembled WGS sequence"/>
</dbReference>
<comment type="caution">
    <text evidence="1">The sequence shown here is derived from an EMBL/GenBank/DDBJ whole genome shotgun (WGS) entry which is preliminary data.</text>
</comment>
<keyword evidence="2" id="KW-1185">Reference proteome</keyword>
<dbReference type="eggNOG" id="COG0210">
    <property type="taxonomic scope" value="Bacteria"/>
</dbReference>
<dbReference type="HOGENOM" id="CLU_429433_0_0_9"/>
<dbReference type="InterPro" id="IPR000212">
    <property type="entry name" value="DNA_helicase_UvrD/REP"/>
</dbReference>
<gene>
    <name evidence="1" type="ORF">GCWU0000282_000582</name>
</gene>
<sequence>MEHRMWPTGNDATSNFAELEKKVYSAFSNCGMDAWFLVDIDPVGFSNEKVRMASVISQKFGVLTLSIHEENSIEQFISIVDLYTNMIEEKIYNLLLESAVLITKKDNKKVLKLPYCHLNVFKSLNGVENNRCVDIDMLTREDVFATLLSEKNCKPFDKSYGGLSDAEAIAIVSKIAPEYTVIKPQIIKSEADSLIDENIDVESLPFITGKEVEYSTFLLDEDQVKYINEMGTGHRVLLANAGAGKSVLLLSRAYRYASTHKTVKVLITCFNNNLADSYKFKNSCSNFGDNNNLFIMTFHKLMKKIYNECLKTNIAREYPTEQELQDLLLYIKKGMVDLKFTAIFIDEVQIFSPLYLDICYALLDSKKDAVFLLAGDLNQTVRKQIRRRDAPWKKIDGGKLNFRGRVKYFSKNYRNSPQIGGYLNAMLTYMNLKLSQNGLIDMQEFDYNIFGVGPAQNIALEVQRRISRMDICGIIIEAIEEITKKYQVGYSDIAVLFPYKENRFLKYYFLFWITSEMKKRGIQYSLIFSDDQEERSQYSRTNGVVLSTIDSSLGLDFRAVILAGLYPYEYIYTEDKKTKKINDWTQLAKLPSDEQESVKVQLRKLYTACSRAREVLYVLSDIEASSPFDDVLEDRSK</sequence>
<evidence type="ECO:0000313" key="1">
    <source>
        <dbReference type="EMBL" id="ESL04234.1"/>
    </source>
</evidence>
<dbReference type="STRING" id="592026.GCWU0000282_000582"/>
<dbReference type="OrthoDB" id="7066673at2"/>